<evidence type="ECO:0000256" key="1">
    <source>
        <dbReference type="ARBA" id="ARBA00001974"/>
    </source>
</evidence>
<evidence type="ECO:0000256" key="3">
    <source>
        <dbReference type="ARBA" id="ARBA00023002"/>
    </source>
</evidence>
<comment type="similarity">
    <text evidence="2">Belongs to the flavin monoamine oxidase family.</text>
</comment>
<dbReference type="InterPro" id="IPR050703">
    <property type="entry name" value="Flavin_MAO"/>
</dbReference>
<feature type="binding site" evidence="4">
    <location>
        <begin position="40"/>
        <end position="41"/>
    </location>
    <ligand>
        <name>FAD</name>
        <dbReference type="ChEBI" id="CHEBI:57692"/>
    </ligand>
</feature>
<feature type="domain" description="Amine oxidase" evidence="5">
    <location>
        <begin position="21"/>
        <end position="452"/>
    </location>
</feature>
<dbReference type="RefSeq" id="WP_167994375.1">
    <property type="nucleotide sequence ID" value="NZ_JAATJL010000001.1"/>
</dbReference>
<accession>A0A846RW80</accession>
<evidence type="ECO:0000313" key="6">
    <source>
        <dbReference type="EMBL" id="NJC23286.1"/>
    </source>
</evidence>
<dbReference type="AlphaFoldDB" id="A0A846RW80"/>
<dbReference type="PANTHER" id="PTHR43563">
    <property type="entry name" value="AMINE OXIDASE"/>
    <property type="match status" value="1"/>
</dbReference>
<organism evidence="6 7">
    <name type="scientific">Arthrobacter pigmenti</name>
    <dbReference type="NCBI Taxonomy" id="271432"/>
    <lineage>
        <taxon>Bacteria</taxon>
        <taxon>Bacillati</taxon>
        <taxon>Actinomycetota</taxon>
        <taxon>Actinomycetes</taxon>
        <taxon>Micrococcales</taxon>
        <taxon>Micrococcaceae</taxon>
        <taxon>Arthrobacter</taxon>
    </lineage>
</organism>
<dbReference type="InterPro" id="IPR001613">
    <property type="entry name" value="Flavin_amine_oxidase"/>
</dbReference>
<feature type="binding site" evidence="4">
    <location>
        <position position="21"/>
    </location>
    <ligand>
        <name>FAD</name>
        <dbReference type="ChEBI" id="CHEBI:57692"/>
    </ligand>
</feature>
<evidence type="ECO:0000256" key="2">
    <source>
        <dbReference type="ARBA" id="ARBA00005995"/>
    </source>
</evidence>
<feature type="binding site" evidence="4">
    <location>
        <position position="345"/>
    </location>
    <ligand>
        <name>substrate</name>
    </ligand>
</feature>
<dbReference type="EC" id="1.4.3.10" evidence="6"/>
<comment type="cofactor">
    <cofactor evidence="1">
        <name>FAD</name>
        <dbReference type="ChEBI" id="CHEBI:57692"/>
    </cofactor>
</comment>
<gene>
    <name evidence="6" type="ORF">BJ994_002362</name>
</gene>
<dbReference type="InterPro" id="IPR036188">
    <property type="entry name" value="FAD/NAD-bd_sf"/>
</dbReference>
<dbReference type="PRINTS" id="PR00757">
    <property type="entry name" value="AMINEOXDASEF"/>
</dbReference>
<dbReference type="EMBL" id="JAATJL010000001">
    <property type="protein sequence ID" value="NJC23286.1"/>
    <property type="molecule type" value="Genomic_DNA"/>
</dbReference>
<proteinExistence type="inferred from homology"/>
<keyword evidence="3 6" id="KW-0560">Oxidoreductase</keyword>
<dbReference type="Pfam" id="PF01593">
    <property type="entry name" value="Amino_oxidase"/>
    <property type="match status" value="1"/>
</dbReference>
<evidence type="ECO:0000256" key="4">
    <source>
        <dbReference type="PIRSR" id="PIRSR601613-1"/>
    </source>
</evidence>
<dbReference type="Proteomes" id="UP000547458">
    <property type="component" value="Unassembled WGS sequence"/>
</dbReference>
<protein>
    <submittedName>
        <fullName evidence="6">Putrescine oxidase</fullName>
        <ecNumber evidence="6">1.4.3.10</ecNumber>
    </submittedName>
</protein>
<comment type="caution">
    <text evidence="6">The sequence shown here is derived from an EMBL/GenBank/DDBJ whole genome shotgun (WGS) entry which is preliminary data.</text>
</comment>
<dbReference type="Gene3D" id="3.50.50.60">
    <property type="entry name" value="FAD/NAD(P)-binding domain"/>
    <property type="match status" value="1"/>
</dbReference>
<sequence>MNTDNHPTLTRDVVVIGAGASGLTAATELKKAGLSVAVLEARDRVGGRLWTREIDGAMLEIGGQWVSPDQDALIETLAELGLDTYSRYREGESLYLDAAGAQTRFTGEMFPVSAETEAEMERLIEELDALTAEIGPEEPWAHAKAQELDRISFARWLEERTDDQEARDNIGMFIAGAMLTKPAHSFSALQAVLMAASAGSFTHLVDADFILDKRVVGGLQQVPLRLAERLGEDVHLNTPVRTVRWNDDGVTVVSDNVTVHAKRVIMAVPPNLISRVSFDPPLPRRQHQMHQHLSLGLVIKVHAVYEKPFWREQGLSGTCFSPYQLVHESYDNTNHGDARGTLVGFISDEHADAVFRLSAEERKQRVLESLAAYYGPEALNPEVYYESDWGTEEWTRGAYAASFDLGGLSRYGADQSAPVGPIYFSCSDFAAKGYQHVDGAIRMGRKTAQLILAAQGEAAPSSYAAANSH</sequence>
<dbReference type="GO" id="GO:0050232">
    <property type="term" value="F:putrescine oxidase activity"/>
    <property type="evidence" value="ECO:0007669"/>
    <property type="project" value="UniProtKB-EC"/>
</dbReference>
<feature type="binding site" evidence="4">
    <location>
        <position position="240"/>
    </location>
    <ligand>
        <name>FAD</name>
        <dbReference type="ChEBI" id="CHEBI:57692"/>
    </ligand>
</feature>
<dbReference type="PANTHER" id="PTHR43563:SF1">
    <property type="entry name" value="AMINE OXIDASE [FLAVIN-CONTAINING] B"/>
    <property type="match status" value="1"/>
</dbReference>
<dbReference type="InterPro" id="IPR002937">
    <property type="entry name" value="Amino_oxidase"/>
</dbReference>
<name>A0A846RW80_9MICC</name>
<evidence type="ECO:0000313" key="7">
    <source>
        <dbReference type="Proteomes" id="UP000547458"/>
    </source>
</evidence>
<reference evidence="6 7" key="1">
    <citation type="submission" date="2020-03" db="EMBL/GenBank/DDBJ databases">
        <title>Sequencing the genomes of 1000 actinobacteria strains.</title>
        <authorList>
            <person name="Klenk H.-P."/>
        </authorList>
    </citation>
    <scope>NUCLEOTIDE SEQUENCE [LARGE SCALE GENOMIC DNA]</scope>
    <source>
        <strain evidence="6 7">DSM 16403</strain>
    </source>
</reference>
<evidence type="ECO:0000259" key="5">
    <source>
        <dbReference type="Pfam" id="PF01593"/>
    </source>
</evidence>
<dbReference type="SUPFAM" id="SSF51905">
    <property type="entry name" value="FAD/NAD(P)-binding domain"/>
    <property type="match status" value="1"/>
</dbReference>
<keyword evidence="7" id="KW-1185">Reference proteome</keyword>
<dbReference type="SUPFAM" id="SSF54373">
    <property type="entry name" value="FAD-linked reductases, C-terminal domain"/>
    <property type="match status" value="1"/>
</dbReference>